<dbReference type="SUPFAM" id="SSF46689">
    <property type="entry name" value="Homeodomain-like"/>
    <property type="match status" value="1"/>
</dbReference>
<organism evidence="4 5">
    <name type="scientific">Streptomyces varsoviensis</name>
    <dbReference type="NCBI Taxonomy" id="67373"/>
    <lineage>
        <taxon>Bacteria</taxon>
        <taxon>Bacillati</taxon>
        <taxon>Actinomycetota</taxon>
        <taxon>Actinomycetes</taxon>
        <taxon>Kitasatosporales</taxon>
        <taxon>Streptomycetaceae</taxon>
        <taxon>Streptomyces</taxon>
    </lineage>
</organism>
<reference evidence="4 5" key="1">
    <citation type="submission" date="2015-07" db="EMBL/GenBank/DDBJ databases">
        <authorList>
            <person name="Ju K.-S."/>
            <person name="Doroghazi J.R."/>
            <person name="Metcalf W.W."/>
        </authorList>
    </citation>
    <scope>NUCLEOTIDE SEQUENCE [LARGE SCALE GENOMIC DNA]</scope>
    <source>
        <strain evidence="4 5">NRRL B-3589</strain>
    </source>
</reference>
<proteinExistence type="predicted"/>
<feature type="domain" description="HTH tetR-type" evidence="3">
    <location>
        <begin position="1"/>
        <end position="36"/>
    </location>
</feature>
<feature type="non-terminal residue" evidence="4">
    <location>
        <position position="138"/>
    </location>
</feature>
<dbReference type="Pfam" id="PF17920">
    <property type="entry name" value="TetR_C_16"/>
    <property type="match status" value="1"/>
</dbReference>
<evidence type="ECO:0000259" key="3">
    <source>
        <dbReference type="PROSITE" id="PS50977"/>
    </source>
</evidence>
<dbReference type="PROSITE" id="PS50977">
    <property type="entry name" value="HTH_TETR_2"/>
    <property type="match status" value="1"/>
</dbReference>
<dbReference type="EMBL" id="LGUT01001259">
    <property type="protein sequence ID" value="KOG89310.1"/>
    <property type="molecule type" value="Genomic_DNA"/>
</dbReference>
<dbReference type="InterPro" id="IPR041678">
    <property type="entry name" value="TetR_C_16"/>
</dbReference>
<evidence type="ECO:0000256" key="1">
    <source>
        <dbReference type="ARBA" id="ARBA00023125"/>
    </source>
</evidence>
<gene>
    <name evidence="4" type="ORF">ADK38_15005</name>
</gene>
<sequence>RHIAASAGVDPALVHHYFGNKEDLSMEVVKAPIEPAAVMEEIFAEGIEAAPENVVRAFLGVCEGPVSGPAFLGLLRGAVAHQWQALLLREFFTTQIARRVVRRLGTAVDPAELPLRASLVSSQLFGLALARYVLRIQP</sequence>
<feature type="non-terminal residue" evidence="4">
    <location>
        <position position="1"/>
    </location>
</feature>
<evidence type="ECO:0000313" key="5">
    <source>
        <dbReference type="Proteomes" id="UP000037020"/>
    </source>
</evidence>
<keyword evidence="1 2" id="KW-0238">DNA-binding</keyword>
<dbReference type="InterPro" id="IPR036271">
    <property type="entry name" value="Tet_transcr_reg_TetR-rel_C_sf"/>
</dbReference>
<dbReference type="Gene3D" id="1.10.357.10">
    <property type="entry name" value="Tetracycline Repressor, domain 2"/>
    <property type="match status" value="1"/>
</dbReference>
<comment type="caution">
    <text evidence="2">Lacks conserved residue(s) required for the propagation of feature annotation.</text>
</comment>
<dbReference type="InterPro" id="IPR009057">
    <property type="entry name" value="Homeodomain-like_sf"/>
</dbReference>
<comment type="caution">
    <text evidence="4">The sequence shown here is derived from an EMBL/GenBank/DDBJ whole genome shotgun (WGS) entry which is preliminary data.</text>
</comment>
<protein>
    <submittedName>
        <fullName evidence="4">TetR family transcriptional regulator</fullName>
    </submittedName>
</protein>
<dbReference type="SUPFAM" id="SSF48498">
    <property type="entry name" value="Tetracyclin repressor-like, C-terminal domain"/>
    <property type="match status" value="1"/>
</dbReference>
<keyword evidence="5" id="KW-1185">Reference proteome</keyword>
<evidence type="ECO:0000256" key="2">
    <source>
        <dbReference type="PROSITE-ProRule" id="PRU00335"/>
    </source>
</evidence>
<name>A0ABR5J7C1_9ACTN</name>
<dbReference type="Pfam" id="PF00440">
    <property type="entry name" value="TetR_N"/>
    <property type="match status" value="1"/>
</dbReference>
<dbReference type="InterPro" id="IPR001647">
    <property type="entry name" value="HTH_TetR"/>
</dbReference>
<evidence type="ECO:0000313" key="4">
    <source>
        <dbReference type="EMBL" id="KOG89310.1"/>
    </source>
</evidence>
<accession>A0ABR5J7C1</accession>
<dbReference type="Proteomes" id="UP000037020">
    <property type="component" value="Unassembled WGS sequence"/>
</dbReference>